<comment type="pathway">
    <text evidence="1">Cofactor biosynthesis; ubiquinone biosynthesis.</text>
</comment>
<gene>
    <name evidence="1" type="primary">ubiK</name>
    <name evidence="2" type="ORF">L497_0563</name>
</gene>
<accession>A0A158MAE6</accession>
<comment type="similarity">
    <text evidence="1">Belongs to the UbiK family.</text>
</comment>
<organism evidence="2 3">
    <name type="scientific">Bordetella holmesii CDC-H585-BH</name>
    <dbReference type="NCBI Taxonomy" id="1331206"/>
    <lineage>
        <taxon>Bacteria</taxon>
        <taxon>Pseudomonadati</taxon>
        <taxon>Pseudomonadota</taxon>
        <taxon>Betaproteobacteria</taxon>
        <taxon>Burkholderiales</taxon>
        <taxon>Alcaligenaceae</taxon>
        <taxon>Bordetella</taxon>
    </lineage>
</organism>
<dbReference type="RefSeq" id="WP_005012863.1">
    <property type="nucleotide sequence ID" value="NZ_JFZZ01000005.1"/>
</dbReference>
<dbReference type="GO" id="GO:0006744">
    <property type="term" value="P:ubiquinone biosynthetic process"/>
    <property type="evidence" value="ECO:0007669"/>
    <property type="project" value="UniProtKB-UniRule"/>
</dbReference>
<dbReference type="Proteomes" id="UP000026682">
    <property type="component" value="Unassembled WGS sequence"/>
</dbReference>
<feature type="coiled-coil region" evidence="1">
    <location>
        <begin position="56"/>
        <end position="83"/>
    </location>
</feature>
<dbReference type="GO" id="GO:0005737">
    <property type="term" value="C:cytoplasm"/>
    <property type="evidence" value="ECO:0007669"/>
    <property type="project" value="UniProtKB-SubCell"/>
</dbReference>
<dbReference type="PANTHER" id="PTHR38040:SF1">
    <property type="entry name" value="UBIQUINONE BIOSYNTHESIS ACCESSORY FACTOR UBIK"/>
    <property type="match status" value="1"/>
</dbReference>
<dbReference type="PANTHER" id="PTHR38040">
    <property type="entry name" value="UBIQUINONE BIOSYNTHESIS ACCESSORY FACTOR UBIK"/>
    <property type="match status" value="1"/>
</dbReference>
<protein>
    <recommendedName>
        <fullName evidence="1">Ubiquinone biosynthesis accessory factor UbiK</fullName>
    </recommendedName>
</protein>
<dbReference type="InterPro" id="IPR007475">
    <property type="entry name" value="UbiK"/>
</dbReference>
<dbReference type="GeneID" id="93120587"/>
<dbReference type="Pfam" id="PF04380">
    <property type="entry name" value="BMFP"/>
    <property type="match status" value="1"/>
</dbReference>
<name>A0A158MAE6_9BORD</name>
<dbReference type="HAMAP" id="MF_02216">
    <property type="entry name" value="UbiK"/>
    <property type="match status" value="1"/>
</dbReference>
<comment type="function">
    <text evidence="1">Required for efficient ubiquinone (coenzyme Q) biosynthesis. UbiK is probably an accessory factor of Ubi enzymes and facilitates ubiquinone biosynthesis by acting as an assembly factor, a targeting factor, or both.</text>
</comment>
<evidence type="ECO:0000313" key="2">
    <source>
        <dbReference type="EMBL" id="KAL00481.1"/>
    </source>
</evidence>
<dbReference type="UniPathway" id="UPA00232"/>
<keyword evidence="1" id="KW-0175">Coiled coil</keyword>
<evidence type="ECO:0000313" key="3">
    <source>
        <dbReference type="Proteomes" id="UP000026682"/>
    </source>
</evidence>
<comment type="subcellular location">
    <subcellularLocation>
        <location evidence="1">Cytoplasm</location>
    </subcellularLocation>
</comment>
<dbReference type="STRING" id="35814.BBB42_06150"/>
<dbReference type="EMBL" id="JFZZ01000005">
    <property type="protein sequence ID" value="KAL00481.1"/>
    <property type="molecule type" value="Genomic_DNA"/>
</dbReference>
<keyword evidence="1" id="KW-0831">Ubiquinone biosynthesis</keyword>
<comment type="caution">
    <text evidence="2">The sequence shown here is derived from an EMBL/GenBank/DDBJ whole genome shotgun (WGS) entry which is preliminary data.</text>
</comment>
<dbReference type="PATRIC" id="fig|1331206.3.peg.95"/>
<sequence length="87" mass="9981">MNRTQWMEDLQKNVSDLIARSPAADVERNVRAMLTQGFARLDLITREEFDVQTELLARARTRIDQLSAQLQQLEARVNTLAGEAPRE</sequence>
<reference evidence="2 3" key="1">
    <citation type="submission" date="2014-03" db="EMBL/GenBank/DDBJ databases">
        <title>Genome sequence of Bordetella holmseii.</title>
        <authorList>
            <person name="Harvill E."/>
            <person name="Goodfield L.L."/>
            <person name="Ivanov Y."/>
            <person name="Meyer J.A."/>
            <person name="Newth C."/>
            <person name="Cassiday P."/>
            <person name="Tondella M.L."/>
            <person name="Liao P."/>
            <person name="Zimmerman J."/>
            <person name="Meert K."/>
            <person name="Wessel D."/>
            <person name="Berger J."/>
            <person name="Dean J.M."/>
            <person name="Holubkov R."/>
            <person name="Burr J."/>
            <person name="Liu T."/>
            <person name="Brinkac L.M."/>
            <person name="Sanka R."/>
            <person name="Kim M."/>
            <person name="Losada L."/>
        </authorList>
    </citation>
    <scope>NUCLEOTIDE SEQUENCE [LARGE SCALE GENOMIC DNA]</scope>
    <source>
        <strain evidence="2 3">CDC-H585-BH</strain>
    </source>
</reference>
<evidence type="ECO:0000256" key="1">
    <source>
        <dbReference type="HAMAP-Rule" id="MF_02216"/>
    </source>
</evidence>
<dbReference type="AlphaFoldDB" id="A0A158MAE6"/>
<keyword evidence="1" id="KW-0963">Cytoplasm</keyword>
<proteinExistence type="inferred from homology"/>